<organism evidence="1 2">
    <name type="scientific">Mycobacterium tuberculosis</name>
    <dbReference type="NCBI Taxonomy" id="1773"/>
    <lineage>
        <taxon>Bacteria</taxon>
        <taxon>Bacillati</taxon>
        <taxon>Actinomycetota</taxon>
        <taxon>Actinomycetes</taxon>
        <taxon>Mycobacteriales</taxon>
        <taxon>Mycobacteriaceae</taxon>
        <taxon>Mycobacterium</taxon>
        <taxon>Mycobacterium tuberculosis complex</taxon>
    </lineage>
</organism>
<gene>
    <name evidence="1" type="ORF">ERS007703_02835</name>
</gene>
<protein>
    <submittedName>
        <fullName evidence="1">Uncharacterized protein</fullName>
    </submittedName>
</protein>
<name>A0A0U0RJK3_MYCTX</name>
<accession>A0A0U0RJK3</accession>
<evidence type="ECO:0000313" key="1">
    <source>
        <dbReference type="EMBL" id="COW12703.1"/>
    </source>
</evidence>
<dbReference type="AlphaFoldDB" id="A0A0U0RJK3"/>
<sequence length="31" mass="3152">MSIVAAGGRGWLEAVRENRGAGMGCHPPLAS</sequence>
<reference evidence="2" key="1">
    <citation type="submission" date="2015-03" db="EMBL/GenBank/DDBJ databases">
        <authorList>
            <consortium name="Pathogen Informatics"/>
        </authorList>
    </citation>
    <scope>NUCLEOTIDE SEQUENCE [LARGE SCALE GENOMIC DNA]</scope>
    <source>
        <strain evidence="2">K00500041</strain>
    </source>
</reference>
<evidence type="ECO:0000313" key="2">
    <source>
        <dbReference type="Proteomes" id="UP000038802"/>
    </source>
</evidence>
<proteinExistence type="predicted"/>
<dbReference type="Proteomes" id="UP000038802">
    <property type="component" value="Unassembled WGS sequence"/>
</dbReference>
<dbReference type="EMBL" id="CSAE01000336">
    <property type="protein sequence ID" value="COW12703.1"/>
    <property type="molecule type" value="Genomic_DNA"/>
</dbReference>